<sequence>MPVAGCCYLLHVVPQTIRWGGGSQPSGEAPRGAECGRVGFPSTDEDTGAPKWPISAPSGDQCDLIEPSAVLSIQSQVGAARSAAAAAAAAAAAEADGAIVYFGRSAVGSDRLISGCSPSAIVA</sequence>
<evidence type="ECO:0000313" key="2">
    <source>
        <dbReference type="Proteomes" id="UP000887566"/>
    </source>
</evidence>
<protein>
    <submittedName>
        <fullName evidence="3">Uncharacterized protein</fullName>
    </submittedName>
</protein>
<dbReference type="AlphaFoldDB" id="A0A914VUF5"/>
<accession>A0A914VUF5</accession>
<feature type="region of interest" description="Disordered" evidence="1">
    <location>
        <begin position="20"/>
        <end position="50"/>
    </location>
</feature>
<name>A0A914VUF5_9BILA</name>
<reference evidence="3" key="1">
    <citation type="submission" date="2022-11" db="UniProtKB">
        <authorList>
            <consortium name="WormBaseParasite"/>
        </authorList>
    </citation>
    <scope>IDENTIFICATION</scope>
</reference>
<evidence type="ECO:0000256" key="1">
    <source>
        <dbReference type="SAM" id="MobiDB-lite"/>
    </source>
</evidence>
<evidence type="ECO:0000313" key="3">
    <source>
        <dbReference type="WBParaSite" id="PSAMB.scaffold2520size22771.g18154.t1"/>
    </source>
</evidence>
<organism evidence="2 3">
    <name type="scientific">Plectus sambesii</name>
    <dbReference type="NCBI Taxonomy" id="2011161"/>
    <lineage>
        <taxon>Eukaryota</taxon>
        <taxon>Metazoa</taxon>
        <taxon>Ecdysozoa</taxon>
        <taxon>Nematoda</taxon>
        <taxon>Chromadorea</taxon>
        <taxon>Plectida</taxon>
        <taxon>Plectina</taxon>
        <taxon>Plectoidea</taxon>
        <taxon>Plectidae</taxon>
        <taxon>Plectus</taxon>
    </lineage>
</organism>
<dbReference type="WBParaSite" id="PSAMB.scaffold2520size22771.g18154.t1">
    <property type="protein sequence ID" value="PSAMB.scaffold2520size22771.g18154.t1"/>
    <property type="gene ID" value="PSAMB.scaffold2520size22771.g18154"/>
</dbReference>
<keyword evidence="2" id="KW-1185">Reference proteome</keyword>
<proteinExistence type="predicted"/>
<dbReference type="Proteomes" id="UP000887566">
    <property type="component" value="Unplaced"/>
</dbReference>